<evidence type="ECO:0000259" key="1">
    <source>
        <dbReference type="Pfam" id="PF01370"/>
    </source>
</evidence>
<dbReference type="Gene3D" id="3.40.50.720">
    <property type="entry name" value="NAD(P)-binding Rossmann-like Domain"/>
    <property type="match status" value="1"/>
</dbReference>
<dbReference type="InterPro" id="IPR050177">
    <property type="entry name" value="Lipid_A_modif_metabolic_enz"/>
</dbReference>
<keyword evidence="3" id="KW-1185">Reference proteome</keyword>
<evidence type="ECO:0000313" key="3">
    <source>
        <dbReference type="Proteomes" id="UP000240505"/>
    </source>
</evidence>
<dbReference type="AlphaFoldDB" id="A0A2R4CHB6"/>
<dbReference type="KEGG" id="masz:C9I28_27345"/>
<organism evidence="2 3">
    <name type="scientific">Pseudoduganella armeniaca</name>
    <dbReference type="NCBI Taxonomy" id="2072590"/>
    <lineage>
        <taxon>Bacteria</taxon>
        <taxon>Pseudomonadati</taxon>
        <taxon>Pseudomonadota</taxon>
        <taxon>Betaproteobacteria</taxon>
        <taxon>Burkholderiales</taxon>
        <taxon>Oxalobacteraceae</taxon>
        <taxon>Telluria group</taxon>
        <taxon>Pseudoduganella</taxon>
    </lineage>
</organism>
<protein>
    <recommendedName>
        <fullName evidence="1">NAD-dependent epimerase/dehydratase domain-containing protein</fullName>
    </recommendedName>
</protein>
<gene>
    <name evidence="2" type="ORF">C9I28_27345</name>
</gene>
<dbReference type="Pfam" id="PF01370">
    <property type="entry name" value="Epimerase"/>
    <property type="match status" value="1"/>
</dbReference>
<dbReference type="PANTHER" id="PTHR43245:SF23">
    <property type="entry name" value="NAD(P)-BINDING DOMAIN-CONTAINING PROTEIN"/>
    <property type="match status" value="1"/>
</dbReference>
<feature type="domain" description="NAD-dependent epimerase/dehydratase" evidence="1">
    <location>
        <begin position="4"/>
        <end position="239"/>
    </location>
</feature>
<dbReference type="Proteomes" id="UP000240505">
    <property type="component" value="Chromosome"/>
</dbReference>
<dbReference type="EMBL" id="CP028324">
    <property type="protein sequence ID" value="AVR98922.1"/>
    <property type="molecule type" value="Genomic_DNA"/>
</dbReference>
<proteinExistence type="predicted"/>
<evidence type="ECO:0000313" key="2">
    <source>
        <dbReference type="EMBL" id="AVR98922.1"/>
    </source>
</evidence>
<dbReference type="CDD" id="cd08946">
    <property type="entry name" value="SDR_e"/>
    <property type="match status" value="1"/>
</dbReference>
<sequence length="340" mass="37293">MKKILVIGGAGYLGAQLCQQLLDAGYAVKSVDAEWFGEMGPNRLREYPAYERVKLDIRQIATLPHIVRGCDAVIHLAGIVGDPACAIDEDFTYSCNFLSTVTLANVCKRAGIRRFLFASSCSVYGKTEEPMVHERSGTNPLSLYARDKLMCEAALMAMHDDTFSPTMLRLSTLFGWSPRMRFDLVVNLLTARAAHGATLEIHGGSQWRPFVHVNDAAAAFVAALTAPLADVSGQIFNVGAASNNHRIIDVARAIHDSHPGTEITIIPQMIDERDYSVSFDKIETTLGYRARVDLRQGIGEMLAQLAAHGPMNLLQPCFSNVKRTQEVFSVHAQSLELQTA</sequence>
<dbReference type="RefSeq" id="WP_107144247.1">
    <property type="nucleotide sequence ID" value="NZ_CP028324.1"/>
</dbReference>
<name>A0A2R4CHB6_9BURK</name>
<accession>A0A2R4CHB6</accession>
<dbReference type="SUPFAM" id="SSF51735">
    <property type="entry name" value="NAD(P)-binding Rossmann-fold domains"/>
    <property type="match status" value="1"/>
</dbReference>
<dbReference type="InterPro" id="IPR001509">
    <property type="entry name" value="Epimerase_deHydtase"/>
</dbReference>
<dbReference type="InterPro" id="IPR036291">
    <property type="entry name" value="NAD(P)-bd_dom_sf"/>
</dbReference>
<reference evidence="2 3" key="1">
    <citation type="submission" date="2018-03" db="EMBL/GenBank/DDBJ databases">
        <title>Massilia armeniaca sp. nov., isolated from desert soil.</title>
        <authorList>
            <person name="Huang H."/>
            <person name="Ren M."/>
        </authorList>
    </citation>
    <scope>NUCLEOTIDE SEQUENCE [LARGE SCALE GENOMIC DNA]</scope>
    <source>
        <strain evidence="2 3">ZMN-3</strain>
    </source>
</reference>
<dbReference type="OrthoDB" id="9803010at2"/>
<dbReference type="PANTHER" id="PTHR43245">
    <property type="entry name" value="BIFUNCTIONAL POLYMYXIN RESISTANCE PROTEIN ARNA"/>
    <property type="match status" value="1"/>
</dbReference>